<proteinExistence type="predicted"/>
<dbReference type="EMBL" id="KN834131">
    <property type="protein sequence ID" value="KIK11998.1"/>
    <property type="molecule type" value="Genomic_DNA"/>
</dbReference>
<evidence type="ECO:0000313" key="2">
    <source>
        <dbReference type="EMBL" id="KIK11998.1"/>
    </source>
</evidence>
<feature type="compositionally biased region" description="Polar residues" evidence="1">
    <location>
        <begin position="1"/>
        <end position="18"/>
    </location>
</feature>
<evidence type="ECO:0000256" key="1">
    <source>
        <dbReference type="SAM" id="MobiDB-lite"/>
    </source>
</evidence>
<protein>
    <submittedName>
        <fullName evidence="2">Uncharacterized protein</fullName>
    </submittedName>
</protein>
<accession>A0A0C9YVY6</accession>
<reference evidence="2 3" key="1">
    <citation type="submission" date="2014-04" db="EMBL/GenBank/DDBJ databases">
        <authorList>
            <consortium name="DOE Joint Genome Institute"/>
            <person name="Kuo A."/>
            <person name="Kohler A."/>
            <person name="Costa M.D."/>
            <person name="Nagy L.G."/>
            <person name="Floudas D."/>
            <person name="Copeland A."/>
            <person name="Barry K.W."/>
            <person name="Cichocki N."/>
            <person name="Veneault-Fourrey C."/>
            <person name="LaButti K."/>
            <person name="Lindquist E.A."/>
            <person name="Lipzen A."/>
            <person name="Lundell T."/>
            <person name="Morin E."/>
            <person name="Murat C."/>
            <person name="Sun H."/>
            <person name="Tunlid A."/>
            <person name="Henrissat B."/>
            <person name="Grigoriev I.V."/>
            <person name="Hibbett D.S."/>
            <person name="Martin F."/>
            <person name="Nordberg H.P."/>
            <person name="Cantor M.N."/>
            <person name="Hua S.X."/>
        </authorList>
    </citation>
    <scope>NUCLEOTIDE SEQUENCE [LARGE SCALE GENOMIC DNA]</scope>
    <source>
        <strain evidence="2 3">441</strain>
    </source>
</reference>
<reference evidence="3" key="2">
    <citation type="submission" date="2015-01" db="EMBL/GenBank/DDBJ databases">
        <title>Evolutionary Origins and Diversification of the Mycorrhizal Mutualists.</title>
        <authorList>
            <consortium name="DOE Joint Genome Institute"/>
            <consortium name="Mycorrhizal Genomics Consortium"/>
            <person name="Kohler A."/>
            <person name="Kuo A."/>
            <person name="Nagy L.G."/>
            <person name="Floudas D."/>
            <person name="Copeland A."/>
            <person name="Barry K.W."/>
            <person name="Cichocki N."/>
            <person name="Veneault-Fourrey C."/>
            <person name="LaButti K."/>
            <person name="Lindquist E.A."/>
            <person name="Lipzen A."/>
            <person name="Lundell T."/>
            <person name="Morin E."/>
            <person name="Murat C."/>
            <person name="Riley R."/>
            <person name="Ohm R."/>
            <person name="Sun H."/>
            <person name="Tunlid A."/>
            <person name="Henrissat B."/>
            <person name="Grigoriev I.V."/>
            <person name="Hibbett D.S."/>
            <person name="Martin F."/>
        </authorList>
    </citation>
    <scope>NUCLEOTIDE SEQUENCE [LARGE SCALE GENOMIC DNA]</scope>
    <source>
        <strain evidence="3">441</strain>
    </source>
</reference>
<sequence length="50" mass="5679">MSETTFAGATDSQGTSETSSKDMPKWKDHYAILSKKWKYLSLSQKLHTVE</sequence>
<keyword evidence="3" id="KW-1185">Reference proteome</keyword>
<dbReference type="AlphaFoldDB" id="A0A0C9YVY6"/>
<gene>
    <name evidence="2" type="ORF">PISMIDRAFT_19072</name>
</gene>
<dbReference type="Proteomes" id="UP000054018">
    <property type="component" value="Unassembled WGS sequence"/>
</dbReference>
<feature type="region of interest" description="Disordered" evidence="1">
    <location>
        <begin position="1"/>
        <end position="23"/>
    </location>
</feature>
<evidence type="ECO:0000313" key="3">
    <source>
        <dbReference type="Proteomes" id="UP000054018"/>
    </source>
</evidence>
<organism evidence="2 3">
    <name type="scientific">Pisolithus microcarpus 441</name>
    <dbReference type="NCBI Taxonomy" id="765257"/>
    <lineage>
        <taxon>Eukaryota</taxon>
        <taxon>Fungi</taxon>
        <taxon>Dikarya</taxon>
        <taxon>Basidiomycota</taxon>
        <taxon>Agaricomycotina</taxon>
        <taxon>Agaricomycetes</taxon>
        <taxon>Agaricomycetidae</taxon>
        <taxon>Boletales</taxon>
        <taxon>Sclerodermatineae</taxon>
        <taxon>Pisolithaceae</taxon>
        <taxon>Pisolithus</taxon>
    </lineage>
</organism>
<name>A0A0C9YVY6_9AGAM</name>
<dbReference type="HOGENOM" id="CLU_3125630_0_0_1"/>